<reference evidence="1" key="2">
    <citation type="journal article" date="2022" name="Microbiol. Resour. Announc.">
        <title>Metagenome Sequencing to Explore Phylogenomics of Terrestrial Cyanobacteria.</title>
        <authorList>
            <person name="Ward R.D."/>
            <person name="Stajich J.E."/>
            <person name="Johansen J.R."/>
            <person name="Huntemann M."/>
            <person name="Clum A."/>
            <person name="Foster B."/>
            <person name="Foster B."/>
            <person name="Roux S."/>
            <person name="Palaniappan K."/>
            <person name="Varghese N."/>
            <person name="Mukherjee S."/>
            <person name="Reddy T.B.K."/>
            <person name="Daum C."/>
            <person name="Copeland A."/>
            <person name="Chen I.A."/>
            <person name="Ivanova N.N."/>
            <person name="Kyrpides N.C."/>
            <person name="Shapiro N."/>
            <person name="Eloe-Fadrosh E.A."/>
            <person name="Pietrasiak N."/>
        </authorList>
    </citation>
    <scope>NUCLEOTIDE SEQUENCE</scope>
    <source>
        <strain evidence="1">GSE-NOS-MK-12-04C</strain>
    </source>
</reference>
<comment type="caution">
    <text evidence="1">The sequence shown here is derived from an EMBL/GenBank/DDBJ whole genome shotgun (WGS) entry which is preliminary data.</text>
</comment>
<organism evidence="1 2">
    <name type="scientific">Cyanomargarita calcarea GSE-NOS-MK-12-04C</name>
    <dbReference type="NCBI Taxonomy" id="2839659"/>
    <lineage>
        <taxon>Bacteria</taxon>
        <taxon>Bacillati</taxon>
        <taxon>Cyanobacteriota</taxon>
        <taxon>Cyanophyceae</taxon>
        <taxon>Nostocales</taxon>
        <taxon>Cyanomargaritaceae</taxon>
        <taxon>Cyanomargarita</taxon>
    </lineage>
</organism>
<protein>
    <submittedName>
        <fullName evidence="1">Uncharacterized protein</fullName>
    </submittedName>
</protein>
<evidence type="ECO:0000313" key="2">
    <source>
        <dbReference type="Proteomes" id="UP000729701"/>
    </source>
</evidence>
<evidence type="ECO:0000313" key="1">
    <source>
        <dbReference type="EMBL" id="MBW4669884.1"/>
    </source>
</evidence>
<dbReference type="AlphaFoldDB" id="A0A951UUC7"/>
<proteinExistence type="predicted"/>
<accession>A0A951UUC7</accession>
<name>A0A951UUC7_9CYAN</name>
<sequence length="108" mass="12273">MAKGKRTKKNRVQNLSIATTAQTQKDEKNYLTGLDVETLYGSYSQYCFEKNSKPISKNEFTDKLLQECYQRGWHGVKKVEKDGKVFLKGFMLSLDAPGVAIFNQKALS</sequence>
<dbReference type="Proteomes" id="UP000729701">
    <property type="component" value="Unassembled WGS sequence"/>
</dbReference>
<reference evidence="1" key="1">
    <citation type="submission" date="2021-05" db="EMBL/GenBank/DDBJ databases">
        <authorList>
            <person name="Pietrasiak N."/>
            <person name="Ward R."/>
            <person name="Stajich J.E."/>
            <person name="Kurbessoian T."/>
        </authorList>
    </citation>
    <scope>NUCLEOTIDE SEQUENCE</scope>
    <source>
        <strain evidence="1">GSE-NOS-MK-12-04C</strain>
    </source>
</reference>
<dbReference type="EMBL" id="JAHHGZ010000025">
    <property type="protein sequence ID" value="MBW4669884.1"/>
    <property type="molecule type" value="Genomic_DNA"/>
</dbReference>
<gene>
    <name evidence="1" type="ORF">KME60_21340</name>
</gene>